<reference evidence="2" key="2">
    <citation type="submission" date="2025-05" db="UniProtKB">
        <authorList>
            <consortium name="EnsemblMetazoa"/>
        </authorList>
    </citation>
    <scope>IDENTIFICATION</scope>
    <source>
        <strain evidence="2">Foshan</strain>
    </source>
</reference>
<dbReference type="PANTHER" id="PTHR21112:SF13">
    <property type="entry name" value="CHEMOSENSORY PROTEIN A 7A"/>
    <property type="match status" value="1"/>
</dbReference>
<evidence type="ECO:0008006" key="4">
    <source>
        <dbReference type="Google" id="ProtNLM"/>
    </source>
</evidence>
<sequence length="214" mass="24450">MTLKKPPAIPIKRYYYIEACNFAHIICHPHYSQCNSQCFTMDRRVTVFLIVAALSVAFQVVHSALYEIRIDSFEPYSGTDPTFIDYGTLRVSKKSRNVFVIDGKFEIFQNGGDETRIIYQIFFGDQRQPMLSGDVGYCESINNDGVILTKLREVSNIPEKGVCPYPKGVYHIDKYQLDESQIPPMLPPGKYTLMVQMVLNQQIKGGYKLKVTIN</sequence>
<dbReference type="InterPro" id="IPR010512">
    <property type="entry name" value="DUF1091"/>
</dbReference>
<accession>A0ABM1YKK4</accession>
<dbReference type="RefSeq" id="XP_019559985.2">
    <property type="nucleotide sequence ID" value="XM_019704440.3"/>
</dbReference>
<reference evidence="3" key="1">
    <citation type="journal article" date="2015" name="Proc. Natl. Acad. Sci. U.S.A.">
        <title>Genome sequence of the Asian Tiger mosquito, Aedes albopictus, reveals insights into its biology, genetics, and evolution.</title>
        <authorList>
            <person name="Chen X.G."/>
            <person name="Jiang X."/>
            <person name="Gu J."/>
            <person name="Xu M."/>
            <person name="Wu Y."/>
            <person name="Deng Y."/>
            <person name="Zhang C."/>
            <person name="Bonizzoni M."/>
            <person name="Dermauw W."/>
            <person name="Vontas J."/>
            <person name="Armbruster P."/>
            <person name="Huang X."/>
            <person name="Yang Y."/>
            <person name="Zhang H."/>
            <person name="He W."/>
            <person name="Peng H."/>
            <person name="Liu Y."/>
            <person name="Wu K."/>
            <person name="Chen J."/>
            <person name="Lirakis M."/>
            <person name="Topalis P."/>
            <person name="Van Leeuwen T."/>
            <person name="Hall A.B."/>
            <person name="Jiang X."/>
            <person name="Thorpe C."/>
            <person name="Mueller R.L."/>
            <person name="Sun C."/>
            <person name="Waterhouse R.M."/>
            <person name="Yan G."/>
            <person name="Tu Z.J."/>
            <person name="Fang X."/>
            <person name="James A.A."/>
        </authorList>
    </citation>
    <scope>NUCLEOTIDE SEQUENCE [LARGE SCALE GENOMIC DNA]</scope>
    <source>
        <strain evidence="3">Foshan</strain>
    </source>
</reference>
<evidence type="ECO:0000313" key="3">
    <source>
        <dbReference type="Proteomes" id="UP000069940"/>
    </source>
</evidence>
<dbReference type="GeneID" id="109428614"/>
<dbReference type="Pfam" id="PF06477">
    <property type="entry name" value="DUF1091"/>
    <property type="match status" value="1"/>
</dbReference>
<keyword evidence="1" id="KW-1133">Transmembrane helix</keyword>
<proteinExistence type="predicted"/>
<evidence type="ECO:0000256" key="1">
    <source>
        <dbReference type="SAM" id="Phobius"/>
    </source>
</evidence>
<name>A0ABM1YKK4_AEDAL</name>
<feature type="transmembrane region" description="Helical" evidence="1">
    <location>
        <begin position="45"/>
        <end position="66"/>
    </location>
</feature>
<keyword evidence="1" id="KW-0812">Transmembrane</keyword>
<keyword evidence="3" id="KW-1185">Reference proteome</keyword>
<organism evidence="2 3">
    <name type="scientific">Aedes albopictus</name>
    <name type="common">Asian tiger mosquito</name>
    <name type="synonym">Stegomyia albopicta</name>
    <dbReference type="NCBI Taxonomy" id="7160"/>
    <lineage>
        <taxon>Eukaryota</taxon>
        <taxon>Metazoa</taxon>
        <taxon>Ecdysozoa</taxon>
        <taxon>Arthropoda</taxon>
        <taxon>Hexapoda</taxon>
        <taxon>Insecta</taxon>
        <taxon>Pterygota</taxon>
        <taxon>Neoptera</taxon>
        <taxon>Endopterygota</taxon>
        <taxon>Diptera</taxon>
        <taxon>Nematocera</taxon>
        <taxon>Culicoidea</taxon>
        <taxon>Culicidae</taxon>
        <taxon>Culicinae</taxon>
        <taxon>Aedini</taxon>
        <taxon>Aedes</taxon>
        <taxon>Stegomyia</taxon>
    </lineage>
</organism>
<dbReference type="PANTHER" id="PTHR21112">
    <property type="entry name" value="CHEMOSENSORY PROTEIN A 29A-RELATED"/>
    <property type="match status" value="1"/>
</dbReference>
<dbReference type="SMART" id="SM00697">
    <property type="entry name" value="DM8"/>
    <property type="match status" value="1"/>
</dbReference>
<evidence type="ECO:0000313" key="2">
    <source>
        <dbReference type="EnsemblMetazoa" id="AALFPA23_010007.P13891"/>
    </source>
</evidence>
<dbReference type="Proteomes" id="UP000069940">
    <property type="component" value="Unassembled WGS sequence"/>
</dbReference>
<keyword evidence="1" id="KW-0472">Membrane</keyword>
<dbReference type="EnsemblMetazoa" id="AALFPA23_010007.R13891">
    <property type="protein sequence ID" value="AALFPA23_010007.P13891"/>
    <property type="gene ID" value="AALFPA23_010007"/>
</dbReference>
<protein>
    <recommendedName>
        <fullName evidence="4">MD-2-related lipid-recognition domain-containing protein</fullName>
    </recommendedName>
</protein>